<keyword evidence="4" id="KW-0520">NAD</keyword>
<feature type="domain" description="Ketoreductase" evidence="5">
    <location>
        <begin position="10"/>
        <end position="193"/>
    </location>
</feature>
<sequence length="258" mass="27251">MSFSEQFSGKVVAITGAASGIGLATAHLLAERGAKLSLADIQEEALKQVASDIKAKLPEAEVITFTVDVRNFDRVESWTRETVNHFGKLDGAANMAGVLPKSIGLKGIDEQDFDEWNHVIGVNLTGIMHCLKAQLAVIKNTGAIVNASSIAGLIGRVNNASYVSSKHAVAGLTKSAAKESGSRGIRVNAICPRLTDSRSGKIITPMSDASKNMKIDNEPAMKRPGQPREVATVIAFLLSEESSYVTGACIGIDGGWNC</sequence>
<dbReference type="OrthoDB" id="1669814at2759"/>
<dbReference type="EMBL" id="WIGM01000510">
    <property type="protein sequence ID" value="KAF6823260.1"/>
    <property type="molecule type" value="Genomic_DNA"/>
</dbReference>
<keyword evidence="7" id="KW-1185">Reference proteome</keyword>
<dbReference type="PANTHER" id="PTHR24321:SF8">
    <property type="entry name" value="ESTRADIOL 17-BETA-DEHYDROGENASE 8-RELATED"/>
    <property type="match status" value="1"/>
</dbReference>
<dbReference type="InterPro" id="IPR002347">
    <property type="entry name" value="SDR_fam"/>
</dbReference>
<evidence type="ECO:0000259" key="5">
    <source>
        <dbReference type="SMART" id="SM00822"/>
    </source>
</evidence>
<name>A0A8H6K2H2_9PEZI</name>
<keyword evidence="3" id="KW-0560">Oxidoreductase</keyword>
<gene>
    <name evidence="6" type="ORF">CMUS01_10763</name>
</gene>
<dbReference type="SUPFAM" id="SSF51735">
    <property type="entry name" value="NAD(P)-binding Rossmann-fold domains"/>
    <property type="match status" value="1"/>
</dbReference>
<dbReference type="AlphaFoldDB" id="A0A8H6K2H2"/>
<dbReference type="Proteomes" id="UP000639643">
    <property type="component" value="Unassembled WGS sequence"/>
</dbReference>
<accession>A0A8H6K2H2</accession>
<evidence type="ECO:0000256" key="3">
    <source>
        <dbReference type="ARBA" id="ARBA00023002"/>
    </source>
</evidence>
<dbReference type="Pfam" id="PF13561">
    <property type="entry name" value="adh_short_C2"/>
    <property type="match status" value="1"/>
</dbReference>
<evidence type="ECO:0000313" key="7">
    <source>
        <dbReference type="Proteomes" id="UP000639643"/>
    </source>
</evidence>
<evidence type="ECO:0000313" key="6">
    <source>
        <dbReference type="EMBL" id="KAF6823260.1"/>
    </source>
</evidence>
<dbReference type="InterPro" id="IPR036291">
    <property type="entry name" value="NAD(P)-bd_dom_sf"/>
</dbReference>
<evidence type="ECO:0000256" key="2">
    <source>
        <dbReference type="ARBA" id="ARBA00022857"/>
    </source>
</evidence>
<dbReference type="Gene3D" id="3.40.50.720">
    <property type="entry name" value="NAD(P)-binding Rossmann-like Domain"/>
    <property type="match status" value="1"/>
</dbReference>
<reference evidence="6" key="1">
    <citation type="journal article" date="2020" name="Phytopathology">
        <title>Genome Sequence Resources of Colletotrichum truncatum, C. plurivorum, C. musicola, and C. sojae: Four Species Pathogenic to Soybean (Glycine max).</title>
        <authorList>
            <person name="Rogerio F."/>
            <person name="Boufleur T.R."/>
            <person name="Ciampi-Guillardi M."/>
            <person name="Sukno S.A."/>
            <person name="Thon M.R."/>
            <person name="Massola Junior N.S."/>
            <person name="Baroncelli R."/>
        </authorList>
    </citation>
    <scope>NUCLEOTIDE SEQUENCE</scope>
    <source>
        <strain evidence="6">LFN0074</strain>
    </source>
</reference>
<dbReference type="FunFam" id="3.40.50.720:FF:000084">
    <property type="entry name" value="Short-chain dehydrogenase reductase"/>
    <property type="match status" value="1"/>
</dbReference>
<dbReference type="PROSITE" id="PS00061">
    <property type="entry name" value="ADH_SHORT"/>
    <property type="match status" value="1"/>
</dbReference>
<comment type="similarity">
    <text evidence="1">Belongs to the short-chain dehydrogenases/reductases (SDR) family.</text>
</comment>
<dbReference type="PRINTS" id="PR00081">
    <property type="entry name" value="GDHRDH"/>
</dbReference>
<dbReference type="SMART" id="SM00822">
    <property type="entry name" value="PKS_KR"/>
    <property type="match status" value="1"/>
</dbReference>
<dbReference type="PANTHER" id="PTHR24321">
    <property type="entry name" value="DEHYDROGENASES, SHORT CHAIN"/>
    <property type="match status" value="1"/>
</dbReference>
<dbReference type="PRINTS" id="PR00080">
    <property type="entry name" value="SDRFAMILY"/>
</dbReference>
<dbReference type="InterPro" id="IPR057326">
    <property type="entry name" value="KR_dom"/>
</dbReference>
<dbReference type="InterPro" id="IPR020904">
    <property type="entry name" value="Sc_DH/Rdtase_CS"/>
</dbReference>
<proteinExistence type="inferred from homology"/>
<keyword evidence="2" id="KW-0521">NADP</keyword>
<protein>
    <submittedName>
        <fullName evidence="6">Short chain dehydrogenase reductase family</fullName>
    </submittedName>
</protein>
<organism evidence="6 7">
    <name type="scientific">Colletotrichum musicola</name>
    <dbReference type="NCBI Taxonomy" id="2175873"/>
    <lineage>
        <taxon>Eukaryota</taxon>
        <taxon>Fungi</taxon>
        <taxon>Dikarya</taxon>
        <taxon>Ascomycota</taxon>
        <taxon>Pezizomycotina</taxon>
        <taxon>Sordariomycetes</taxon>
        <taxon>Hypocreomycetidae</taxon>
        <taxon>Glomerellales</taxon>
        <taxon>Glomerellaceae</taxon>
        <taxon>Colletotrichum</taxon>
        <taxon>Colletotrichum orchidearum species complex</taxon>
    </lineage>
</organism>
<evidence type="ECO:0000256" key="4">
    <source>
        <dbReference type="ARBA" id="ARBA00023027"/>
    </source>
</evidence>
<evidence type="ECO:0000256" key="1">
    <source>
        <dbReference type="ARBA" id="ARBA00006484"/>
    </source>
</evidence>
<dbReference type="GO" id="GO:0016491">
    <property type="term" value="F:oxidoreductase activity"/>
    <property type="evidence" value="ECO:0007669"/>
    <property type="project" value="UniProtKB-KW"/>
</dbReference>
<comment type="caution">
    <text evidence="6">The sequence shown here is derived from an EMBL/GenBank/DDBJ whole genome shotgun (WGS) entry which is preliminary data.</text>
</comment>